<dbReference type="PANTHER" id="PTHR31100">
    <property type="entry name" value="AT-HOOK MOTIF NUCLEAR-LOCALIZED PROTEIN 15"/>
    <property type="match status" value="1"/>
</dbReference>
<feature type="region of interest" description="Disordered" evidence="5">
    <location>
        <begin position="1"/>
        <end position="94"/>
    </location>
</feature>
<dbReference type="CDD" id="cd11378">
    <property type="entry name" value="DUF296"/>
    <property type="match status" value="1"/>
</dbReference>
<evidence type="ECO:0000259" key="6">
    <source>
        <dbReference type="PROSITE" id="PS51742"/>
    </source>
</evidence>
<dbReference type="GO" id="GO:0005634">
    <property type="term" value="C:nucleus"/>
    <property type="evidence" value="ECO:0007669"/>
    <property type="project" value="UniProtKB-SubCell"/>
</dbReference>
<gene>
    <name evidence="7" type="ORF">DM860_003972</name>
</gene>
<dbReference type="PROSITE" id="PS51742">
    <property type="entry name" value="PPC"/>
    <property type="match status" value="1"/>
</dbReference>
<evidence type="ECO:0000256" key="5">
    <source>
        <dbReference type="SAM" id="MobiDB-lite"/>
    </source>
</evidence>
<name>A0A328CWS4_9ASTE</name>
<evidence type="ECO:0000256" key="2">
    <source>
        <dbReference type="ARBA" id="ARBA00023015"/>
    </source>
</evidence>
<dbReference type="SUPFAM" id="SSF117856">
    <property type="entry name" value="AF0104/ALDC/Ptd012-like"/>
    <property type="match status" value="1"/>
</dbReference>
<comment type="caution">
    <text evidence="7">The sequence shown here is derived from an EMBL/GenBank/DDBJ whole genome shotgun (WGS) entry which is preliminary data.</text>
</comment>
<dbReference type="PANTHER" id="PTHR31100:SF3">
    <property type="entry name" value="AT-HOOK MOTIF NUCLEAR-LOCALIZED PROTEIN 20"/>
    <property type="match status" value="1"/>
</dbReference>
<dbReference type="InterPro" id="IPR005175">
    <property type="entry name" value="PPC_dom"/>
</dbReference>
<protein>
    <recommendedName>
        <fullName evidence="6">PPC domain-containing protein</fullName>
    </recommendedName>
</protein>
<dbReference type="Pfam" id="PF03479">
    <property type="entry name" value="PCC"/>
    <property type="match status" value="1"/>
</dbReference>
<evidence type="ECO:0000313" key="7">
    <source>
        <dbReference type="EMBL" id="RAL37050.1"/>
    </source>
</evidence>
<evidence type="ECO:0000256" key="1">
    <source>
        <dbReference type="ARBA" id="ARBA00004123"/>
    </source>
</evidence>
<keyword evidence="3" id="KW-0238">DNA-binding</keyword>
<accession>A0A328CWS4</accession>
<dbReference type="GO" id="GO:0003700">
    <property type="term" value="F:DNA-binding transcription factor activity"/>
    <property type="evidence" value="ECO:0007669"/>
    <property type="project" value="TreeGrafter"/>
</dbReference>
<proteinExistence type="predicted"/>
<comment type="subcellular location">
    <subcellularLocation>
        <location evidence="1">Nucleus</location>
    </subcellularLocation>
</comment>
<dbReference type="GO" id="GO:0003680">
    <property type="term" value="F:minor groove of adenine-thymine-rich DNA binding"/>
    <property type="evidence" value="ECO:0007669"/>
    <property type="project" value="InterPro"/>
</dbReference>
<feature type="domain" description="PPC" evidence="6">
    <location>
        <begin position="95"/>
        <end position="234"/>
    </location>
</feature>
<sequence length="282" mass="29749">MANNNPWWTGQVGFPGMDPSSSSAPAAVRINPDPAVNDNDAGEIYRGDEEEEEERDPGDDEEAALTTATRRRPRGRPPGSKNKPKPPVFITRDSPDALRSHVLEVANGADVAESIAQFARRRQRGVCVMSATGTVTNVTLRQPSSSPTGAVVALHGQFEILSLTGAFLPTNTVPSGPTGLTVYLAGGQGQVLGGSVVGSLVAFGPVMVIGSTFSNAAYERLPLEPDDHQRDHPAPLRVGETPPRLGAVDPSLVPLGLYNSPPNVMPNSHEAFGWAHGGRPPF</sequence>
<reference evidence="7 8" key="1">
    <citation type="submission" date="2018-06" db="EMBL/GenBank/DDBJ databases">
        <title>The Genome of Cuscuta australis (Dodder) Provides Insight into the Evolution of Plant Parasitism.</title>
        <authorList>
            <person name="Liu H."/>
        </authorList>
    </citation>
    <scope>NUCLEOTIDE SEQUENCE [LARGE SCALE GENOMIC DNA]</scope>
    <source>
        <strain evidence="8">cv. Yunnan</strain>
        <tissue evidence="7">Vines</tissue>
    </source>
</reference>
<evidence type="ECO:0000313" key="8">
    <source>
        <dbReference type="Proteomes" id="UP000249390"/>
    </source>
</evidence>
<organism evidence="7 8">
    <name type="scientific">Cuscuta australis</name>
    <dbReference type="NCBI Taxonomy" id="267555"/>
    <lineage>
        <taxon>Eukaryota</taxon>
        <taxon>Viridiplantae</taxon>
        <taxon>Streptophyta</taxon>
        <taxon>Embryophyta</taxon>
        <taxon>Tracheophyta</taxon>
        <taxon>Spermatophyta</taxon>
        <taxon>Magnoliopsida</taxon>
        <taxon>eudicotyledons</taxon>
        <taxon>Gunneridae</taxon>
        <taxon>Pentapetalae</taxon>
        <taxon>asterids</taxon>
        <taxon>lamiids</taxon>
        <taxon>Solanales</taxon>
        <taxon>Convolvulaceae</taxon>
        <taxon>Cuscuteae</taxon>
        <taxon>Cuscuta</taxon>
        <taxon>Cuscuta subgen. Grammica</taxon>
        <taxon>Cuscuta sect. Cleistogrammica</taxon>
    </lineage>
</organism>
<feature type="region of interest" description="Disordered" evidence="5">
    <location>
        <begin position="224"/>
        <end position="245"/>
    </location>
</feature>
<feature type="compositionally biased region" description="Basic and acidic residues" evidence="5">
    <location>
        <begin position="224"/>
        <end position="234"/>
    </location>
</feature>
<dbReference type="EMBL" id="NQVE01000217">
    <property type="protein sequence ID" value="RAL37050.1"/>
    <property type="molecule type" value="Genomic_DNA"/>
</dbReference>
<keyword evidence="2" id="KW-0805">Transcription regulation</keyword>
<dbReference type="AlphaFoldDB" id="A0A328CWS4"/>
<dbReference type="FunFam" id="3.30.1330.80:FF:000001">
    <property type="entry name" value="AT-hook motif nuclear-localized protein"/>
    <property type="match status" value="1"/>
</dbReference>
<dbReference type="InterPro" id="IPR014476">
    <property type="entry name" value="AHL15-29"/>
</dbReference>
<keyword evidence="8" id="KW-1185">Reference proteome</keyword>
<dbReference type="Proteomes" id="UP000249390">
    <property type="component" value="Unassembled WGS sequence"/>
</dbReference>
<feature type="compositionally biased region" description="Acidic residues" evidence="5">
    <location>
        <begin position="48"/>
        <end position="63"/>
    </location>
</feature>
<keyword evidence="4" id="KW-0804">Transcription</keyword>
<dbReference type="Gene3D" id="3.30.1330.80">
    <property type="entry name" value="Hypothetical protein, similar to alpha- acetolactate decarboxylase, domain 2"/>
    <property type="match status" value="1"/>
</dbReference>
<evidence type="ECO:0000256" key="3">
    <source>
        <dbReference type="ARBA" id="ARBA00023125"/>
    </source>
</evidence>
<evidence type="ECO:0000256" key="4">
    <source>
        <dbReference type="ARBA" id="ARBA00023163"/>
    </source>
</evidence>